<feature type="disulfide bond" description="Redox-active" evidence="4">
    <location>
        <begin position="37"/>
        <end position="40"/>
    </location>
</feature>
<dbReference type="GeneID" id="19955387"/>
<name>T0R698_SAPDV</name>
<keyword evidence="1 4" id="KW-1015">Disulfide bond</keyword>
<feature type="domain" description="Thioredoxin" evidence="5">
    <location>
        <begin position="5"/>
        <end position="111"/>
    </location>
</feature>
<dbReference type="RefSeq" id="XP_008619028.1">
    <property type="nucleotide sequence ID" value="XM_008620806.1"/>
</dbReference>
<dbReference type="InParanoid" id="T0R698"/>
<evidence type="ECO:0000313" key="7">
    <source>
        <dbReference type="Proteomes" id="UP000030762"/>
    </source>
</evidence>
<feature type="active site" description="Nucleophile" evidence="3">
    <location>
        <position position="40"/>
    </location>
</feature>
<dbReference type="OrthoDB" id="2121326at2759"/>
<evidence type="ECO:0000256" key="3">
    <source>
        <dbReference type="PIRSR" id="PIRSR000077-1"/>
    </source>
</evidence>
<dbReference type="GO" id="GO:0015035">
    <property type="term" value="F:protein-disulfide reductase activity"/>
    <property type="evidence" value="ECO:0007669"/>
    <property type="project" value="InterPro"/>
</dbReference>
<dbReference type="STRING" id="1156394.T0R698"/>
<dbReference type="eggNOG" id="KOG0907">
    <property type="taxonomic scope" value="Eukaryota"/>
</dbReference>
<dbReference type="AlphaFoldDB" id="T0R698"/>
<feature type="site" description="Contributes to redox potential value" evidence="3">
    <location>
        <position position="39"/>
    </location>
</feature>
<dbReference type="InterPro" id="IPR013766">
    <property type="entry name" value="Thioredoxin_domain"/>
</dbReference>
<dbReference type="InterPro" id="IPR005746">
    <property type="entry name" value="Thioredoxin"/>
</dbReference>
<feature type="site" description="Contributes to redox potential value" evidence="3">
    <location>
        <position position="38"/>
    </location>
</feature>
<dbReference type="PROSITE" id="PS51352">
    <property type="entry name" value="THIOREDOXIN_2"/>
    <property type="match status" value="1"/>
</dbReference>
<gene>
    <name evidence="6" type="ORF">SDRG_14660</name>
</gene>
<dbReference type="Proteomes" id="UP000030762">
    <property type="component" value="Unassembled WGS sequence"/>
</dbReference>
<dbReference type="VEuPathDB" id="FungiDB:SDRG_14660"/>
<dbReference type="PIRSF" id="PIRSF000077">
    <property type="entry name" value="Thioredoxin"/>
    <property type="match status" value="1"/>
</dbReference>
<protein>
    <recommendedName>
        <fullName evidence="2">Thioredoxin</fullName>
    </recommendedName>
</protein>
<dbReference type="EMBL" id="JH767206">
    <property type="protein sequence ID" value="EQC27608.1"/>
    <property type="molecule type" value="Genomic_DNA"/>
</dbReference>
<dbReference type="OMA" id="DTMVGAN"/>
<comment type="similarity">
    <text evidence="2">Belongs to the thioredoxin family.</text>
</comment>
<feature type="active site" description="Nucleophile" evidence="3">
    <location>
        <position position="37"/>
    </location>
</feature>
<evidence type="ECO:0000256" key="2">
    <source>
        <dbReference type="PIRNR" id="PIRNR000077"/>
    </source>
</evidence>
<dbReference type="InterPro" id="IPR017937">
    <property type="entry name" value="Thioredoxin_CS"/>
</dbReference>
<dbReference type="SUPFAM" id="SSF52833">
    <property type="entry name" value="Thioredoxin-like"/>
    <property type="match status" value="1"/>
</dbReference>
<dbReference type="InterPro" id="IPR036249">
    <property type="entry name" value="Thioredoxin-like_sf"/>
</dbReference>
<evidence type="ECO:0000256" key="1">
    <source>
        <dbReference type="ARBA" id="ARBA00023157"/>
    </source>
</evidence>
<evidence type="ECO:0000256" key="4">
    <source>
        <dbReference type="PIRSR" id="PIRSR000077-4"/>
    </source>
</evidence>
<proteinExistence type="inferred from homology"/>
<dbReference type="PANTHER" id="PTHR46115">
    <property type="entry name" value="THIOREDOXIN-LIKE PROTEIN 1"/>
    <property type="match status" value="1"/>
</dbReference>
<keyword evidence="4" id="KW-0676">Redox-active center</keyword>
<evidence type="ECO:0000259" key="5">
    <source>
        <dbReference type="PROSITE" id="PS51352"/>
    </source>
</evidence>
<evidence type="ECO:0000313" key="6">
    <source>
        <dbReference type="EMBL" id="EQC27608.1"/>
    </source>
</evidence>
<sequence>MGIHMQSLHSESAFRNELTQAKYKDHLVVVDFSAAGCPPCQSMKPIVDDLAHSLGSEVEFLEIDVHDSVEVAQALGIDVVPVFQFWRNGRRVDTMVGANPAPLKELVAALK</sequence>
<feature type="site" description="Deprotonates C-terminal active site Cys" evidence="3">
    <location>
        <position position="31"/>
    </location>
</feature>
<reference evidence="6 7" key="1">
    <citation type="submission" date="2012-04" db="EMBL/GenBank/DDBJ databases">
        <title>The Genome Sequence of Saprolegnia declina VS20.</title>
        <authorList>
            <consortium name="The Broad Institute Genome Sequencing Platform"/>
            <person name="Russ C."/>
            <person name="Nusbaum C."/>
            <person name="Tyler B."/>
            <person name="van West P."/>
            <person name="Dieguez-Uribeondo J."/>
            <person name="de Bruijn I."/>
            <person name="Tripathy S."/>
            <person name="Jiang R."/>
            <person name="Young S.K."/>
            <person name="Zeng Q."/>
            <person name="Gargeya S."/>
            <person name="Fitzgerald M."/>
            <person name="Haas B."/>
            <person name="Abouelleil A."/>
            <person name="Alvarado L."/>
            <person name="Arachchi H.M."/>
            <person name="Berlin A."/>
            <person name="Chapman S.B."/>
            <person name="Goldberg J."/>
            <person name="Griggs A."/>
            <person name="Gujja S."/>
            <person name="Hansen M."/>
            <person name="Howarth C."/>
            <person name="Imamovic A."/>
            <person name="Larimer J."/>
            <person name="McCowen C."/>
            <person name="Montmayeur A."/>
            <person name="Murphy C."/>
            <person name="Neiman D."/>
            <person name="Pearson M."/>
            <person name="Priest M."/>
            <person name="Roberts A."/>
            <person name="Saif S."/>
            <person name="Shea T."/>
            <person name="Sisk P."/>
            <person name="Sykes S."/>
            <person name="Wortman J."/>
            <person name="Nusbaum C."/>
            <person name="Birren B."/>
        </authorList>
    </citation>
    <scope>NUCLEOTIDE SEQUENCE [LARGE SCALE GENOMIC DNA]</scope>
    <source>
        <strain evidence="6 7">VS20</strain>
    </source>
</reference>
<accession>T0R698</accession>
<dbReference type="Gene3D" id="3.40.30.10">
    <property type="entry name" value="Glutaredoxin"/>
    <property type="match status" value="1"/>
</dbReference>
<organism evidence="6 7">
    <name type="scientific">Saprolegnia diclina (strain VS20)</name>
    <dbReference type="NCBI Taxonomy" id="1156394"/>
    <lineage>
        <taxon>Eukaryota</taxon>
        <taxon>Sar</taxon>
        <taxon>Stramenopiles</taxon>
        <taxon>Oomycota</taxon>
        <taxon>Saprolegniomycetes</taxon>
        <taxon>Saprolegniales</taxon>
        <taxon>Saprolegniaceae</taxon>
        <taxon>Saprolegnia</taxon>
    </lineage>
</organism>
<dbReference type="PROSITE" id="PS00194">
    <property type="entry name" value="THIOREDOXIN_1"/>
    <property type="match status" value="1"/>
</dbReference>
<dbReference type="CDD" id="cd02947">
    <property type="entry name" value="TRX_family"/>
    <property type="match status" value="1"/>
</dbReference>
<dbReference type="Pfam" id="PF00085">
    <property type="entry name" value="Thioredoxin"/>
    <property type="match status" value="1"/>
</dbReference>
<keyword evidence="7" id="KW-1185">Reference proteome</keyword>